<feature type="region of interest" description="Disordered" evidence="2">
    <location>
        <begin position="588"/>
        <end position="610"/>
    </location>
</feature>
<reference evidence="3 4" key="1">
    <citation type="journal article" date="2015" name="Genome Biol. Evol.">
        <title>Comparative Genomics of a Bacterivorous Green Alga Reveals Evolutionary Causalities and Consequences of Phago-Mixotrophic Mode of Nutrition.</title>
        <authorList>
            <person name="Burns J.A."/>
            <person name="Paasch A."/>
            <person name="Narechania A."/>
            <person name="Kim E."/>
        </authorList>
    </citation>
    <scope>NUCLEOTIDE SEQUENCE [LARGE SCALE GENOMIC DNA]</scope>
    <source>
        <strain evidence="3 4">PLY_AMNH</strain>
    </source>
</reference>
<proteinExistence type="predicted"/>
<keyword evidence="4" id="KW-1185">Reference proteome</keyword>
<keyword evidence="1" id="KW-0175">Coiled coil</keyword>
<evidence type="ECO:0000256" key="1">
    <source>
        <dbReference type="SAM" id="Coils"/>
    </source>
</evidence>
<dbReference type="AlphaFoldDB" id="A0AAE0LHC8"/>
<accession>A0AAE0LHC8</accession>
<feature type="region of interest" description="Disordered" evidence="2">
    <location>
        <begin position="1"/>
        <end position="90"/>
    </location>
</feature>
<organism evidence="3 4">
    <name type="scientific">Cymbomonas tetramitiformis</name>
    <dbReference type="NCBI Taxonomy" id="36881"/>
    <lineage>
        <taxon>Eukaryota</taxon>
        <taxon>Viridiplantae</taxon>
        <taxon>Chlorophyta</taxon>
        <taxon>Pyramimonadophyceae</taxon>
        <taxon>Pyramimonadales</taxon>
        <taxon>Pyramimonadaceae</taxon>
        <taxon>Cymbomonas</taxon>
    </lineage>
</organism>
<evidence type="ECO:0000256" key="2">
    <source>
        <dbReference type="SAM" id="MobiDB-lite"/>
    </source>
</evidence>
<name>A0AAE0LHC8_9CHLO</name>
<feature type="compositionally biased region" description="Basic residues" evidence="2">
    <location>
        <begin position="75"/>
        <end position="89"/>
    </location>
</feature>
<protein>
    <submittedName>
        <fullName evidence="3">Uncharacterized protein</fullName>
    </submittedName>
</protein>
<dbReference type="EMBL" id="LGRX02001884">
    <property type="protein sequence ID" value="KAK3285303.1"/>
    <property type="molecule type" value="Genomic_DNA"/>
</dbReference>
<sequence length="687" mass="74634">MSESLTSDLSANAQLGSWPSRRTGLPPPRLVKASSTTRFSSSPPPQEVERPASSAGRCSSPFESPGRQGSAPHLPRTKARLPSAHHKTKTYGQRLLKSNTDVRGTYLQFFFDPVTFKNSNHARDTQQFWKHFDVLCEWDKGQEDMDTHQLAEGMRHRRLTYSWSLFKISNDLSNLHEIWENFRAECKVDVEEVASWVNSLKPRSIHDFKPLLILLQFVLRTLLRKELNFYSAQIQDLSKQLGLPSASSMNRRGGKASTGGRKAESFLREELKHAHAEGARATYGPPGGAVWGEWLTLRWLEGRASGVVEGRGFAGPAGEGGLLPGVSVKGGGWGAGDGDKDLRAQLEAVTHLYNDAAATNKLLNINRKWGGAISHKRFQTIEIINEKLGLAEADLQSSEAARVIEAQRLSSLIEQKTETIEDLMRQLEEARDANARLNAQAKVDAAALQKALLGKEELSKLVEKLTDKNHSITGSLNAAAASANTTLCQWAVNRYNVSTFWGTRMMVGVCPLSVPAESVIKLPAKAIHNGYAVDLTDNASCLLPPGESIMVWPPSKCTVIFKPGSAILQSCAVPAATRFKLPKGAKGQKHSILVPPNTRVLPPSAGDEEAEEAQAPDAFFSPPEFGPNAASPPAAQGMPMQRAPWELAHLSLFPATSSSARFLARGGQAVSACSADPRACALATPPL</sequence>
<dbReference type="Proteomes" id="UP001190700">
    <property type="component" value="Unassembled WGS sequence"/>
</dbReference>
<feature type="coiled-coil region" evidence="1">
    <location>
        <begin position="406"/>
        <end position="468"/>
    </location>
</feature>
<evidence type="ECO:0000313" key="4">
    <source>
        <dbReference type="Proteomes" id="UP001190700"/>
    </source>
</evidence>
<feature type="compositionally biased region" description="Polar residues" evidence="2">
    <location>
        <begin position="1"/>
        <end position="17"/>
    </location>
</feature>
<evidence type="ECO:0000313" key="3">
    <source>
        <dbReference type="EMBL" id="KAK3285303.1"/>
    </source>
</evidence>
<gene>
    <name evidence="3" type="ORF">CYMTET_7093</name>
</gene>
<comment type="caution">
    <text evidence="3">The sequence shown here is derived from an EMBL/GenBank/DDBJ whole genome shotgun (WGS) entry which is preliminary data.</text>
</comment>